<proteinExistence type="predicted"/>
<dbReference type="Gene3D" id="2.30.30.140">
    <property type="match status" value="1"/>
</dbReference>
<dbReference type="SMART" id="SM00293">
    <property type="entry name" value="PWWP"/>
    <property type="match status" value="1"/>
</dbReference>
<dbReference type="Pfam" id="PF00855">
    <property type="entry name" value="PWWP"/>
    <property type="match status" value="1"/>
</dbReference>
<accession>A0ABM0H0C7</accession>
<dbReference type="RefSeq" id="XP_002741397.2">
    <property type="nucleotide sequence ID" value="XM_002741351.2"/>
</dbReference>
<dbReference type="InterPro" id="IPR000313">
    <property type="entry name" value="PWWP_dom"/>
</dbReference>
<feature type="region of interest" description="Disordered" evidence="1">
    <location>
        <begin position="410"/>
        <end position="447"/>
    </location>
</feature>
<name>A0ABM0H0C7_SACKO</name>
<gene>
    <name evidence="4" type="primary">LOC100373643</name>
</gene>
<organism evidence="3 4">
    <name type="scientific">Saccoglossus kowalevskii</name>
    <name type="common">Acorn worm</name>
    <dbReference type="NCBI Taxonomy" id="10224"/>
    <lineage>
        <taxon>Eukaryota</taxon>
        <taxon>Metazoa</taxon>
        <taxon>Hemichordata</taxon>
        <taxon>Enteropneusta</taxon>
        <taxon>Harrimaniidae</taxon>
        <taxon>Saccoglossus</taxon>
    </lineage>
</organism>
<reference evidence="4" key="1">
    <citation type="submission" date="2025-08" db="UniProtKB">
        <authorList>
            <consortium name="RefSeq"/>
        </authorList>
    </citation>
    <scope>IDENTIFICATION</scope>
    <source>
        <tissue evidence="4">Testes</tissue>
    </source>
</reference>
<dbReference type="Proteomes" id="UP000694865">
    <property type="component" value="Unplaced"/>
</dbReference>
<dbReference type="GeneID" id="100373643"/>
<keyword evidence="3" id="KW-1185">Reference proteome</keyword>
<evidence type="ECO:0000313" key="4">
    <source>
        <dbReference type="RefSeq" id="XP_002741397.2"/>
    </source>
</evidence>
<protein>
    <submittedName>
        <fullName evidence="4">PWWP domain-containing protein 2A-like</fullName>
    </submittedName>
</protein>
<feature type="domain" description="PWWP" evidence="2">
    <location>
        <begin position="500"/>
        <end position="560"/>
    </location>
</feature>
<dbReference type="PANTHER" id="PTHR16112:SF22">
    <property type="entry name" value="PWWP DOMAIN-CONTAINING 2B"/>
    <property type="match status" value="1"/>
</dbReference>
<sequence length="601" mass="67561">MRIIDLQGRCFLTVVACMLGFKYKMASSAMMEGVKKGVEVGVQIEEALEDLLVVSFHHGRRIFRGVLLDTSKRDGPFGIPSGKLSSLKAEMNFETDRQNLGQTVQIDNNPSENGKRWEHSAISFRQTYGQNLPIPAPRPILKPNKIPSKDIKNKYQRTRHIRLRPRQALCSKCKGAVNPNSVVGPRTCKTAAKPATYNTTQTNTPKVQVRKRKAVATNGKPKDTKRMKMKRRENKVETQTITKTSPLIKISFATPHGKGRVIKIPPRTHTTIKPSNSSRLNHNNHKKALKKTNDTFQLKRSTPSLMNGVHVKLQNCMPRTMSTGKETKHKSKNDVVDKTHNTPIVRQPYVPYDFEDSDSESMVSSDRLAEARTTMSKPYVDTSNNRLILRTSKFKTKEVKEKKSLSHVLASLPTQRNKNSEDSVISISSTSDQSATSSQSPSVRSSIGTDHYDFAVVPCSEKNVEQGLEQENKPRPALTVRIHKKNVTKCTTETGKTTCVGDIVWGKIQGFPWWPGRVISITVSRNDTGTVFNQEARIAWFASSTTSSMSCAQLHPYLDSFQKRHKKKKRGPYREAIKEASQACKDLSREVKQLNTMFEVS</sequence>
<dbReference type="PROSITE" id="PS50812">
    <property type="entry name" value="PWWP"/>
    <property type="match status" value="1"/>
</dbReference>
<evidence type="ECO:0000256" key="1">
    <source>
        <dbReference type="SAM" id="MobiDB-lite"/>
    </source>
</evidence>
<dbReference type="CDD" id="cd20140">
    <property type="entry name" value="PWWP_PWWP2"/>
    <property type="match status" value="1"/>
</dbReference>
<feature type="region of interest" description="Disordered" evidence="1">
    <location>
        <begin position="217"/>
        <end position="238"/>
    </location>
</feature>
<feature type="compositionally biased region" description="Low complexity" evidence="1">
    <location>
        <begin position="422"/>
        <end position="446"/>
    </location>
</feature>
<dbReference type="SUPFAM" id="SSF63748">
    <property type="entry name" value="Tudor/PWWP/MBT"/>
    <property type="match status" value="1"/>
</dbReference>
<evidence type="ECO:0000259" key="2">
    <source>
        <dbReference type="PROSITE" id="PS50812"/>
    </source>
</evidence>
<evidence type="ECO:0000313" key="3">
    <source>
        <dbReference type="Proteomes" id="UP000694865"/>
    </source>
</evidence>
<dbReference type="PANTHER" id="PTHR16112">
    <property type="entry name" value="METHYL-CPG BINDING PROTEIN, DROSOPHILA"/>
    <property type="match status" value="1"/>
</dbReference>